<accession>L1JCL0</accession>
<feature type="compositionally biased region" description="Polar residues" evidence="1">
    <location>
        <begin position="13"/>
        <end position="26"/>
    </location>
</feature>
<evidence type="ECO:0000256" key="1">
    <source>
        <dbReference type="SAM" id="MobiDB-lite"/>
    </source>
</evidence>
<protein>
    <submittedName>
        <fullName evidence="2 3">Uncharacterized protein</fullName>
    </submittedName>
</protein>
<reference evidence="2 4" key="1">
    <citation type="journal article" date="2012" name="Nature">
        <title>Algal genomes reveal evolutionary mosaicism and the fate of nucleomorphs.</title>
        <authorList>
            <consortium name="DOE Joint Genome Institute"/>
            <person name="Curtis B.A."/>
            <person name="Tanifuji G."/>
            <person name="Burki F."/>
            <person name="Gruber A."/>
            <person name="Irimia M."/>
            <person name="Maruyama S."/>
            <person name="Arias M.C."/>
            <person name="Ball S.G."/>
            <person name="Gile G.H."/>
            <person name="Hirakawa Y."/>
            <person name="Hopkins J.F."/>
            <person name="Kuo A."/>
            <person name="Rensing S.A."/>
            <person name="Schmutz J."/>
            <person name="Symeonidi A."/>
            <person name="Elias M."/>
            <person name="Eveleigh R.J."/>
            <person name="Herman E.K."/>
            <person name="Klute M.J."/>
            <person name="Nakayama T."/>
            <person name="Obornik M."/>
            <person name="Reyes-Prieto A."/>
            <person name="Armbrust E.V."/>
            <person name="Aves S.J."/>
            <person name="Beiko R.G."/>
            <person name="Coutinho P."/>
            <person name="Dacks J.B."/>
            <person name="Durnford D.G."/>
            <person name="Fast N.M."/>
            <person name="Green B.R."/>
            <person name="Grisdale C.J."/>
            <person name="Hempel F."/>
            <person name="Henrissat B."/>
            <person name="Hoppner M.P."/>
            <person name="Ishida K."/>
            <person name="Kim E."/>
            <person name="Koreny L."/>
            <person name="Kroth P.G."/>
            <person name="Liu Y."/>
            <person name="Malik S.B."/>
            <person name="Maier U.G."/>
            <person name="McRose D."/>
            <person name="Mock T."/>
            <person name="Neilson J.A."/>
            <person name="Onodera N.T."/>
            <person name="Poole A.M."/>
            <person name="Pritham E.J."/>
            <person name="Richards T.A."/>
            <person name="Rocap G."/>
            <person name="Roy S.W."/>
            <person name="Sarai C."/>
            <person name="Schaack S."/>
            <person name="Shirato S."/>
            <person name="Slamovits C.H."/>
            <person name="Spencer D.F."/>
            <person name="Suzuki S."/>
            <person name="Worden A.Z."/>
            <person name="Zauner S."/>
            <person name="Barry K."/>
            <person name="Bell C."/>
            <person name="Bharti A.K."/>
            <person name="Crow J.A."/>
            <person name="Grimwood J."/>
            <person name="Kramer R."/>
            <person name="Lindquist E."/>
            <person name="Lucas S."/>
            <person name="Salamov A."/>
            <person name="McFadden G.I."/>
            <person name="Lane C.E."/>
            <person name="Keeling P.J."/>
            <person name="Gray M.W."/>
            <person name="Grigoriev I.V."/>
            <person name="Archibald J.M."/>
        </authorList>
    </citation>
    <scope>NUCLEOTIDE SEQUENCE</scope>
    <source>
        <strain evidence="2 4">CCMP2712</strain>
    </source>
</reference>
<feature type="region of interest" description="Disordered" evidence="1">
    <location>
        <begin position="12"/>
        <end position="47"/>
    </location>
</feature>
<feature type="compositionally biased region" description="Low complexity" evidence="1">
    <location>
        <begin position="562"/>
        <end position="571"/>
    </location>
</feature>
<name>L1JCL0_GUITC</name>
<dbReference type="PaxDb" id="55529-EKX46062"/>
<feature type="compositionally biased region" description="Polar residues" evidence="1">
    <location>
        <begin position="400"/>
        <end position="414"/>
    </location>
</feature>
<dbReference type="GeneID" id="17302757"/>
<dbReference type="HOGENOM" id="CLU_451627_0_0_1"/>
<feature type="region of interest" description="Disordered" evidence="1">
    <location>
        <begin position="400"/>
        <end position="449"/>
    </location>
</feature>
<organism evidence="2">
    <name type="scientific">Guillardia theta (strain CCMP2712)</name>
    <name type="common">Cryptophyte</name>
    <dbReference type="NCBI Taxonomy" id="905079"/>
    <lineage>
        <taxon>Eukaryota</taxon>
        <taxon>Cryptophyceae</taxon>
        <taxon>Pyrenomonadales</taxon>
        <taxon>Geminigeraceae</taxon>
        <taxon>Guillardia</taxon>
    </lineage>
</organism>
<gene>
    <name evidence="2" type="ORF">GUITHDRAFT_108097</name>
</gene>
<feature type="region of interest" description="Disordered" evidence="1">
    <location>
        <begin position="258"/>
        <end position="288"/>
    </location>
</feature>
<evidence type="ECO:0000313" key="2">
    <source>
        <dbReference type="EMBL" id="EKX46062.1"/>
    </source>
</evidence>
<sequence length="605" mass="67220">MVVKVPSLWQAGKSPSLNESKTSSFSARLAHQSAPEDSVLARSSLTERSSNRKLVYDSELKDISLSGLGSQQMKSWNQRLGETISEFDEYEELVKKEIELKSNRKQEKYEGNRKEKVERPSTSFIKQAVISANESFIGPTAQGLSSSRQSFATPPVDDQLPCQYVSLTPRKLRLQPMLCLPLEVSSKTVSPFWRSKHDEAPTRLGTSKLPTASESQGWKVDAVDKKKPDDIELKENEEYKLIIEHKLLSCDVLSPDPRVGDEAPRVSSLQEENSSSSSGSSMASTPRVARERITSVKDFMKSNYRRWAADWNPEMKAAWEGSAKRLEMLQRDEIVLLHHLEGDLNEKTFTCSSISADIFSAPSPLLAEKTRESYLIDETQVEDDSRCFLERRRHFVPTHKSSSYESSTDLSQARSPLGTAPSMENLEKESEEEFLSSAPVLPINGSSDSPRRLDASWLRSSVLQDSTKTPPRYGAPRYVFGNTDKRLTAGSTFSQGTSVQSPLVLFPSDAQSLQEVARRSNHGGSRAGMEGSREGGRATTLYSSGKTIKALVDRLGEREESSSTASMLTSRSDPDLENLRQRQLVRKTMQILGEGMGKQGSAGDD</sequence>
<dbReference type="AlphaFoldDB" id="L1JCL0"/>
<evidence type="ECO:0000313" key="3">
    <source>
        <dbReference type="EnsemblProtists" id="EKX46062"/>
    </source>
</evidence>
<keyword evidence="4" id="KW-1185">Reference proteome</keyword>
<feature type="compositionally biased region" description="Low complexity" evidence="1">
    <location>
        <begin position="267"/>
        <end position="284"/>
    </location>
</feature>
<dbReference type="EnsemblProtists" id="EKX46062">
    <property type="protein sequence ID" value="EKX46062"/>
    <property type="gene ID" value="GUITHDRAFT_108097"/>
</dbReference>
<feature type="region of interest" description="Disordered" evidence="1">
    <location>
        <begin position="518"/>
        <end position="539"/>
    </location>
</feature>
<proteinExistence type="predicted"/>
<feature type="region of interest" description="Disordered" evidence="1">
    <location>
        <begin position="198"/>
        <end position="225"/>
    </location>
</feature>
<reference evidence="3" key="3">
    <citation type="submission" date="2016-03" db="UniProtKB">
        <authorList>
            <consortium name="EnsemblProtists"/>
        </authorList>
    </citation>
    <scope>IDENTIFICATION</scope>
</reference>
<reference evidence="4" key="2">
    <citation type="submission" date="2012-11" db="EMBL/GenBank/DDBJ databases">
        <authorList>
            <person name="Kuo A."/>
            <person name="Curtis B.A."/>
            <person name="Tanifuji G."/>
            <person name="Burki F."/>
            <person name="Gruber A."/>
            <person name="Irimia M."/>
            <person name="Maruyama S."/>
            <person name="Arias M.C."/>
            <person name="Ball S.G."/>
            <person name="Gile G.H."/>
            <person name="Hirakawa Y."/>
            <person name="Hopkins J.F."/>
            <person name="Rensing S.A."/>
            <person name="Schmutz J."/>
            <person name="Symeonidi A."/>
            <person name="Elias M."/>
            <person name="Eveleigh R.J."/>
            <person name="Herman E.K."/>
            <person name="Klute M.J."/>
            <person name="Nakayama T."/>
            <person name="Obornik M."/>
            <person name="Reyes-Prieto A."/>
            <person name="Armbrust E.V."/>
            <person name="Aves S.J."/>
            <person name="Beiko R.G."/>
            <person name="Coutinho P."/>
            <person name="Dacks J.B."/>
            <person name="Durnford D.G."/>
            <person name="Fast N.M."/>
            <person name="Green B.R."/>
            <person name="Grisdale C."/>
            <person name="Hempe F."/>
            <person name="Henrissat B."/>
            <person name="Hoppner M.P."/>
            <person name="Ishida K.-I."/>
            <person name="Kim E."/>
            <person name="Koreny L."/>
            <person name="Kroth P.G."/>
            <person name="Liu Y."/>
            <person name="Malik S.-B."/>
            <person name="Maier U.G."/>
            <person name="McRose D."/>
            <person name="Mock T."/>
            <person name="Neilson J.A."/>
            <person name="Onodera N.T."/>
            <person name="Poole A.M."/>
            <person name="Pritham E.J."/>
            <person name="Richards T.A."/>
            <person name="Rocap G."/>
            <person name="Roy S.W."/>
            <person name="Sarai C."/>
            <person name="Schaack S."/>
            <person name="Shirato S."/>
            <person name="Slamovits C.H."/>
            <person name="Spencer D.F."/>
            <person name="Suzuki S."/>
            <person name="Worden A.Z."/>
            <person name="Zauner S."/>
            <person name="Barry K."/>
            <person name="Bell C."/>
            <person name="Bharti A.K."/>
            <person name="Crow J.A."/>
            <person name="Grimwood J."/>
            <person name="Kramer R."/>
            <person name="Lindquist E."/>
            <person name="Lucas S."/>
            <person name="Salamov A."/>
            <person name="McFadden G.I."/>
            <person name="Lane C.E."/>
            <person name="Keeling P.J."/>
            <person name="Gray M.W."/>
            <person name="Grigoriev I.V."/>
            <person name="Archibald J.M."/>
        </authorList>
    </citation>
    <scope>NUCLEOTIDE SEQUENCE</scope>
    <source>
        <strain evidence="4">CCMP2712</strain>
    </source>
</reference>
<evidence type="ECO:0000313" key="4">
    <source>
        <dbReference type="Proteomes" id="UP000011087"/>
    </source>
</evidence>
<dbReference type="Proteomes" id="UP000011087">
    <property type="component" value="Unassembled WGS sequence"/>
</dbReference>
<dbReference type="RefSeq" id="XP_005833042.1">
    <property type="nucleotide sequence ID" value="XM_005832985.1"/>
</dbReference>
<feature type="region of interest" description="Disordered" evidence="1">
    <location>
        <begin position="555"/>
        <end position="578"/>
    </location>
</feature>
<dbReference type="EMBL" id="JH992996">
    <property type="protein sequence ID" value="EKX46062.1"/>
    <property type="molecule type" value="Genomic_DNA"/>
</dbReference>
<feature type="compositionally biased region" description="Polar residues" evidence="1">
    <location>
        <begin position="204"/>
        <end position="216"/>
    </location>
</feature>
<dbReference type="KEGG" id="gtt:GUITHDRAFT_108097"/>